<organism evidence="2 3">
    <name type="scientific">Sediminicola luteus</name>
    <dbReference type="NCBI Taxonomy" id="319238"/>
    <lineage>
        <taxon>Bacteria</taxon>
        <taxon>Pseudomonadati</taxon>
        <taxon>Bacteroidota</taxon>
        <taxon>Flavobacteriia</taxon>
        <taxon>Flavobacteriales</taxon>
        <taxon>Flavobacteriaceae</taxon>
        <taxon>Sediminicola</taxon>
    </lineage>
</organism>
<dbReference type="OrthoDB" id="1491239at2"/>
<evidence type="ECO:0000313" key="2">
    <source>
        <dbReference type="EMBL" id="PCE65886.1"/>
    </source>
</evidence>
<comment type="caution">
    <text evidence="2">The sequence shown here is derived from an EMBL/GenBank/DDBJ whole genome shotgun (WGS) entry which is preliminary data.</text>
</comment>
<feature type="chain" id="PRO_5013195515" description="Long-chain fatty acid transport protein" evidence="1">
    <location>
        <begin position="20"/>
        <end position="423"/>
    </location>
</feature>
<dbReference type="RefSeq" id="WP_097441412.1">
    <property type="nucleotide sequence ID" value="NZ_NBWU01000001.1"/>
</dbReference>
<dbReference type="EMBL" id="NBWU01000001">
    <property type="protein sequence ID" value="PCE65886.1"/>
    <property type="molecule type" value="Genomic_DNA"/>
</dbReference>
<evidence type="ECO:0000256" key="1">
    <source>
        <dbReference type="SAM" id="SignalP"/>
    </source>
</evidence>
<reference evidence="2 3" key="1">
    <citation type="submission" date="2017-04" db="EMBL/GenBank/DDBJ databases">
        <title>A new member of the family Flavobacteriaceae isolated from ascidians.</title>
        <authorList>
            <person name="Chen L."/>
        </authorList>
    </citation>
    <scope>NUCLEOTIDE SEQUENCE [LARGE SCALE GENOMIC DNA]</scope>
    <source>
        <strain evidence="2 3">HQA918</strain>
    </source>
</reference>
<dbReference type="AlphaFoldDB" id="A0A2A4GD39"/>
<keyword evidence="1" id="KW-0732">Signal</keyword>
<name>A0A2A4GD39_9FLAO</name>
<accession>A0A2A4GD39</accession>
<feature type="signal peptide" evidence="1">
    <location>
        <begin position="1"/>
        <end position="19"/>
    </location>
</feature>
<dbReference type="SUPFAM" id="SSF56935">
    <property type="entry name" value="Porins"/>
    <property type="match status" value="1"/>
</dbReference>
<sequence>MIKKILLGIFGLASLVLNAQNSSISPYSFFGLGEVRNASTVENAMMGGIGMYADSIHINLTNPAAYGKLRLATYAGGASHTEYWLEEYNADSQNTSLTTLDYIAMGLPLGRGVAIGFGLQPVTGVGYNLATESESPAGNRVINTFTGDGSINKLYFSVGAQIHKDVSIGATGGFNFGSLEYRRVQAEEDVQFGTLDERKSRVRGFDFNFALNYNPSLTKKLNLYSSLRARTQANLNSENTRTIGSFSTSTGNGVETIDVDLGAGRNTEIKVPTIFTMGVGVGEEKHWFVGGEYSIQDLNDFSNDFLGIDNVGYTEGSKLAVGGFWIPEYNSFNKYFKRVVYRAGFRYHQTGMVVNGRDINDFGITFGLGLPMPSVGNNFSNINIGFELGRKGTSTANLVQENYFKVRIGLSLNDRWFQKTRIN</sequence>
<keyword evidence="3" id="KW-1185">Reference proteome</keyword>
<dbReference type="Proteomes" id="UP000219559">
    <property type="component" value="Unassembled WGS sequence"/>
</dbReference>
<protein>
    <recommendedName>
        <fullName evidence="4">Long-chain fatty acid transport protein</fullName>
    </recommendedName>
</protein>
<gene>
    <name evidence="2" type="ORF">B7P33_00875</name>
</gene>
<evidence type="ECO:0000313" key="3">
    <source>
        <dbReference type="Proteomes" id="UP000219559"/>
    </source>
</evidence>
<evidence type="ECO:0008006" key="4">
    <source>
        <dbReference type="Google" id="ProtNLM"/>
    </source>
</evidence>
<dbReference type="Gene3D" id="2.40.160.60">
    <property type="entry name" value="Outer membrane protein transport protein (OMPP1/FadL/TodX)"/>
    <property type="match status" value="1"/>
</dbReference>
<proteinExistence type="predicted"/>